<reference evidence="2" key="1">
    <citation type="journal article" date="2010" name="Science">
        <title>Plasticity of animal genome architecture unmasked by rapid evolution of a pelagic tunicate.</title>
        <authorList>
            <person name="Denoeud F."/>
            <person name="Henriet S."/>
            <person name="Mungpakdee S."/>
            <person name="Aury J.M."/>
            <person name="Da Silva C."/>
            <person name="Brinkmann H."/>
            <person name="Mikhaleva J."/>
            <person name="Olsen L.C."/>
            <person name="Jubin C."/>
            <person name="Canestro C."/>
            <person name="Bouquet J.M."/>
            <person name="Danks G."/>
            <person name="Poulain J."/>
            <person name="Campsteijn C."/>
            <person name="Adamski M."/>
            <person name="Cross I."/>
            <person name="Yadetie F."/>
            <person name="Muffato M."/>
            <person name="Louis A."/>
            <person name="Butcher S."/>
            <person name="Tsagkogeorga G."/>
            <person name="Konrad A."/>
            <person name="Singh S."/>
            <person name="Jensen M.F."/>
            <person name="Cong E.H."/>
            <person name="Eikeseth-Otteraa H."/>
            <person name="Noel B."/>
            <person name="Anthouard V."/>
            <person name="Porcel B.M."/>
            <person name="Kachouri-Lafond R."/>
            <person name="Nishino A."/>
            <person name="Ugolini M."/>
            <person name="Chourrout P."/>
            <person name="Nishida H."/>
            <person name="Aasland R."/>
            <person name="Huzurbazar S."/>
            <person name="Westhof E."/>
            <person name="Delsuc F."/>
            <person name="Lehrach H."/>
            <person name="Reinhardt R."/>
            <person name="Weissenbach J."/>
            <person name="Roy S.W."/>
            <person name="Artiguenave F."/>
            <person name="Postlethwait J.H."/>
            <person name="Manak J.R."/>
            <person name="Thompson E.M."/>
            <person name="Jaillon O."/>
            <person name="Du Pasquier L."/>
            <person name="Boudinot P."/>
            <person name="Liberles D.A."/>
            <person name="Volff J.N."/>
            <person name="Philippe H."/>
            <person name="Lenhard B."/>
            <person name="Roest Crollius H."/>
            <person name="Wincker P."/>
            <person name="Chourrout D."/>
        </authorList>
    </citation>
    <scope>NUCLEOTIDE SEQUENCE [LARGE SCALE GENOMIC DNA]</scope>
</reference>
<accession>E4Y215</accession>
<dbReference type="PANTHER" id="PTHR33332">
    <property type="entry name" value="REVERSE TRANSCRIPTASE DOMAIN-CONTAINING PROTEIN"/>
    <property type="match status" value="1"/>
</dbReference>
<sequence>MEPLIIDPVRVCLDSGMYPDVLRNSRVVILPKKAKGIRPLAISEVLNSVLEKVIIGSLNNFIEGTKSLPDQQSGFRSSMSCGTAMFEILKAYEEDIHSGKVLAVVLLDAKNAFGSLSHQNLMVLLSRYFQGRALKLLENSLARSFVVSANGFYSSLRKGTPHGVPQGGSLSPSLFCLFISQIANLPCLDAEKRILLFADDTALVVGARNYTDLMEKTNNALELLEDALTSLGLMLVPSKTNILTFGKSKYLNHGMKCEFRMKDTIVRPVSKAKYLGSWIEARKGQLTFDFNTKTLQGKMKDTNATIMRACAMGALQHNLAVLPPLSNAIVAKMQRTYDIGLEIGNNRRIRRAIGSYWSLSRVKRFGLSQNSYSRITNKLTKACQPSINCTTIRTVICNIQNVFKTGKSESQCKFLCRNITLNIAGSDHIIARGIPHLRSVQTKLERRKRLIDINSETNCEVVDTEHLNSLYSEIVILELIANEFLDFGIDPTLSFPTQGAKKRLWPLFACDWISELPIKVRKQILHEKGKSKIKEFFKKLHVHLEQSVYCIQCRPFNEVVPMKSLDSHELAILLRNCDKKFYETLREQKYNPRPNLSSEFLDRWLINNNLELASMSKFLLNNIIYQ</sequence>
<dbReference type="InterPro" id="IPR043502">
    <property type="entry name" value="DNA/RNA_pol_sf"/>
</dbReference>
<dbReference type="InterPro" id="IPR000477">
    <property type="entry name" value="RT_dom"/>
</dbReference>
<name>E4Y215_OIKDI</name>
<protein>
    <recommendedName>
        <fullName evidence="1">Reverse transcriptase domain-containing protein</fullName>
    </recommendedName>
</protein>
<dbReference type="Pfam" id="PF00078">
    <property type="entry name" value="RVT_1"/>
    <property type="match status" value="1"/>
</dbReference>
<evidence type="ECO:0000259" key="1">
    <source>
        <dbReference type="PROSITE" id="PS50878"/>
    </source>
</evidence>
<dbReference type="InParanoid" id="E4Y215"/>
<dbReference type="AlphaFoldDB" id="E4Y215"/>
<proteinExistence type="predicted"/>
<dbReference type="SUPFAM" id="SSF56672">
    <property type="entry name" value="DNA/RNA polymerases"/>
    <property type="match status" value="1"/>
</dbReference>
<evidence type="ECO:0000313" key="2">
    <source>
        <dbReference type="EMBL" id="CBY15909.1"/>
    </source>
</evidence>
<dbReference type="EMBL" id="FN653736">
    <property type="protein sequence ID" value="CBY15909.1"/>
    <property type="molecule type" value="Genomic_DNA"/>
</dbReference>
<dbReference type="OrthoDB" id="414730at2759"/>
<keyword evidence="3" id="KW-1185">Reference proteome</keyword>
<dbReference type="PROSITE" id="PS50878">
    <property type="entry name" value="RT_POL"/>
    <property type="match status" value="1"/>
</dbReference>
<feature type="domain" description="Reverse transcriptase" evidence="1">
    <location>
        <begin position="11"/>
        <end position="279"/>
    </location>
</feature>
<evidence type="ECO:0000313" key="3">
    <source>
        <dbReference type="Proteomes" id="UP000001307"/>
    </source>
</evidence>
<organism evidence="2">
    <name type="scientific">Oikopleura dioica</name>
    <name type="common">Tunicate</name>
    <dbReference type="NCBI Taxonomy" id="34765"/>
    <lineage>
        <taxon>Eukaryota</taxon>
        <taxon>Metazoa</taxon>
        <taxon>Chordata</taxon>
        <taxon>Tunicata</taxon>
        <taxon>Appendicularia</taxon>
        <taxon>Copelata</taxon>
        <taxon>Oikopleuridae</taxon>
        <taxon>Oikopleura</taxon>
    </lineage>
</organism>
<gene>
    <name evidence="2" type="ORF">GSOID_T00016198001</name>
</gene>
<dbReference type="Proteomes" id="UP000001307">
    <property type="component" value="Unassembled WGS sequence"/>
</dbReference>
<dbReference type="CDD" id="cd01650">
    <property type="entry name" value="RT_nLTR_like"/>
    <property type="match status" value="1"/>
</dbReference>